<dbReference type="HOGENOM" id="CLU_084281_0_0_1"/>
<dbReference type="STRING" id="930992.A0A0D0BAK5"/>
<feature type="compositionally biased region" description="Polar residues" evidence="1">
    <location>
        <begin position="172"/>
        <end position="181"/>
    </location>
</feature>
<reference evidence="3" key="2">
    <citation type="submission" date="2015-01" db="EMBL/GenBank/DDBJ databases">
        <title>Evolutionary Origins and Diversification of the Mycorrhizal Mutualists.</title>
        <authorList>
            <consortium name="DOE Joint Genome Institute"/>
            <consortium name="Mycorrhizal Genomics Consortium"/>
            <person name="Kohler A."/>
            <person name="Kuo A."/>
            <person name="Nagy L.G."/>
            <person name="Floudas D."/>
            <person name="Copeland A."/>
            <person name="Barry K.W."/>
            <person name="Cichocki N."/>
            <person name="Veneault-Fourrey C."/>
            <person name="LaButti K."/>
            <person name="Lindquist E.A."/>
            <person name="Lipzen A."/>
            <person name="Lundell T."/>
            <person name="Morin E."/>
            <person name="Murat C."/>
            <person name="Riley R."/>
            <person name="Ohm R."/>
            <person name="Sun H."/>
            <person name="Tunlid A."/>
            <person name="Henrissat B."/>
            <person name="Grigoriev I.V."/>
            <person name="Hibbett D.S."/>
            <person name="Martin F."/>
        </authorList>
    </citation>
    <scope>NUCLEOTIDE SEQUENCE [LARGE SCALE GENOMIC DNA]</scope>
    <source>
        <strain evidence="3">UH-Slu-Lm8-n1</strain>
    </source>
</reference>
<evidence type="ECO:0000256" key="1">
    <source>
        <dbReference type="SAM" id="MobiDB-lite"/>
    </source>
</evidence>
<dbReference type="Proteomes" id="UP000054485">
    <property type="component" value="Unassembled WGS sequence"/>
</dbReference>
<evidence type="ECO:0000313" key="3">
    <source>
        <dbReference type="Proteomes" id="UP000054485"/>
    </source>
</evidence>
<protein>
    <submittedName>
        <fullName evidence="2">Uncharacterized protein</fullName>
    </submittedName>
</protein>
<accession>A0A0D0BAK5</accession>
<dbReference type="AlphaFoldDB" id="A0A0D0BAK5"/>
<sequence>MFNFLFSCCVRQRRRDPTVPDEHTFLIPATTANETPTPQPRVVDHQKLKERLGTVVRSKEGCVSFVSTIPVPSPAACCLTMPHRKMVNVNAAFPFNLHNQTLGDPPSRSVSGGTLDSSRRTSRSPARDSLHTRYSSTSLHRDAEGSTSQGNDAVDGRGDPYKPILNVRLVSTPASNGTNRAINGISRGRPGRGFEHGRVTAVSADHISHPDEDGDEHENVAEGNDALTPRPQAHTSDEDTNDSSDSDPSKLSPDANVIHTEDFTIRDAGAISRSWGD</sequence>
<evidence type="ECO:0000313" key="2">
    <source>
        <dbReference type="EMBL" id="KIK46759.1"/>
    </source>
</evidence>
<organism evidence="2 3">
    <name type="scientific">Suillus luteus UH-Slu-Lm8-n1</name>
    <dbReference type="NCBI Taxonomy" id="930992"/>
    <lineage>
        <taxon>Eukaryota</taxon>
        <taxon>Fungi</taxon>
        <taxon>Dikarya</taxon>
        <taxon>Basidiomycota</taxon>
        <taxon>Agaricomycotina</taxon>
        <taxon>Agaricomycetes</taxon>
        <taxon>Agaricomycetidae</taxon>
        <taxon>Boletales</taxon>
        <taxon>Suillineae</taxon>
        <taxon>Suillaceae</taxon>
        <taxon>Suillus</taxon>
    </lineage>
</organism>
<reference evidence="2 3" key="1">
    <citation type="submission" date="2014-04" db="EMBL/GenBank/DDBJ databases">
        <authorList>
            <consortium name="DOE Joint Genome Institute"/>
            <person name="Kuo A."/>
            <person name="Ruytinx J."/>
            <person name="Rineau F."/>
            <person name="Colpaert J."/>
            <person name="Kohler A."/>
            <person name="Nagy L.G."/>
            <person name="Floudas D."/>
            <person name="Copeland A."/>
            <person name="Barry K.W."/>
            <person name="Cichocki N."/>
            <person name="Veneault-Fourrey C."/>
            <person name="LaButti K."/>
            <person name="Lindquist E.A."/>
            <person name="Lipzen A."/>
            <person name="Lundell T."/>
            <person name="Morin E."/>
            <person name="Murat C."/>
            <person name="Sun H."/>
            <person name="Tunlid A."/>
            <person name="Henrissat B."/>
            <person name="Grigoriev I.V."/>
            <person name="Hibbett D.S."/>
            <person name="Martin F."/>
            <person name="Nordberg H.P."/>
            <person name="Cantor M.N."/>
            <person name="Hua S.X."/>
        </authorList>
    </citation>
    <scope>NUCLEOTIDE SEQUENCE [LARGE SCALE GENOMIC DNA]</scope>
    <source>
        <strain evidence="2 3">UH-Slu-Lm8-n1</strain>
    </source>
</reference>
<name>A0A0D0BAK5_9AGAM</name>
<feature type="region of interest" description="Disordered" evidence="1">
    <location>
        <begin position="99"/>
        <end position="277"/>
    </location>
</feature>
<keyword evidence="3" id="KW-1185">Reference proteome</keyword>
<feature type="compositionally biased region" description="Polar residues" evidence="1">
    <location>
        <begin position="99"/>
        <end position="116"/>
    </location>
</feature>
<dbReference type="EMBL" id="KN835155">
    <property type="protein sequence ID" value="KIK46759.1"/>
    <property type="molecule type" value="Genomic_DNA"/>
</dbReference>
<gene>
    <name evidence="2" type="ORF">CY34DRAFT_369237</name>
</gene>
<dbReference type="OrthoDB" id="3227079at2759"/>
<dbReference type="InParanoid" id="A0A0D0BAK5"/>
<proteinExistence type="predicted"/>